<dbReference type="GO" id="GO:0005886">
    <property type="term" value="C:plasma membrane"/>
    <property type="evidence" value="ECO:0007669"/>
    <property type="project" value="TreeGrafter"/>
</dbReference>
<dbReference type="AlphaFoldDB" id="A0AAV1AIG3"/>
<evidence type="ECO:0000256" key="3">
    <source>
        <dbReference type="SAM" id="MobiDB-lite"/>
    </source>
</evidence>
<accession>A0AAV1AIG3</accession>
<protein>
    <recommendedName>
        <fullName evidence="6">Lethal giant larvae (Lgl)-like C-terminal domain-containing protein</fullName>
    </recommendedName>
</protein>
<organism evidence="4 5">
    <name type="scientific">Vicia faba</name>
    <name type="common">Broad bean</name>
    <name type="synonym">Faba vulgaris</name>
    <dbReference type="NCBI Taxonomy" id="3906"/>
    <lineage>
        <taxon>Eukaryota</taxon>
        <taxon>Viridiplantae</taxon>
        <taxon>Streptophyta</taxon>
        <taxon>Embryophyta</taxon>
        <taxon>Tracheophyta</taxon>
        <taxon>Spermatophyta</taxon>
        <taxon>Magnoliopsida</taxon>
        <taxon>eudicotyledons</taxon>
        <taxon>Gunneridae</taxon>
        <taxon>Pentapetalae</taxon>
        <taxon>rosids</taxon>
        <taxon>fabids</taxon>
        <taxon>Fabales</taxon>
        <taxon>Fabaceae</taxon>
        <taxon>Papilionoideae</taxon>
        <taxon>50 kb inversion clade</taxon>
        <taxon>NPAAA clade</taxon>
        <taxon>Hologalegina</taxon>
        <taxon>IRL clade</taxon>
        <taxon>Fabeae</taxon>
        <taxon>Vicia</taxon>
    </lineage>
</organism>
<keyword evidence="5" id="KW-1185">Reference proteome</keyword>
<dbReference type="Proteomes" id="UP001157006">
    <property type="component" value="Chromosome 4"/>
</dbReference>
<dbReference type="CDD" id="cd15873">
    <property type="entry name" value="R-SNARE_STXBP5_6"/>
    <property type="match status" value="1"/>
</dbReference>
<dbReference type="EMBL" id="OX451739">
    <property type="protein sequence ID" value="CAI8608919.1"/>
    <property type="molecule type" value="Genomic_DNA"/>
</dbReference>
<dbReference type="GO" id="GO:0005096">
    <property type="term" value="F:GTPase activator activity"/>
    <property type="evidence" value="ECO:0007669"/>
    <property type="project" value="TreeGrafter"/>
</dbReference>
<dbReference type="Gene3D" id="2.130.10.10">
    <property type="entry name" value="YVTN repeat-like/Quinoprotein amine dehydrogenase"/>
    <property type="match status" value="2"/>
</dbReference>
<dbReference type="GO" id="GO:0019905">
    <property type="term" value="F:syntaxin binding"/>
    <property type="evidence" value="ECO:0007669"/>
    <property type="project" value="TreeGrafter"/>
</dbReference>
<dbReference type="FunFam" id="2.130.10.10:FF:002568">
    <property type="entry name" value="Syntaxin-binding protein 5 isoform A"/>
    <property type="match status" value="1"/>
</dbReference>
<dbReference type="PANTHER" id="PTHR10241">
    <property type="entry name" value="LETHAL 2 GIANT LARVAE PROTEIN"/>
    <property type="match status" value="1"/>
</dbReference>
<feature type="compositionally biased region" description="Polar residues" evidence="3">
    <location>
        <begin position="959"/>
        <end position="978"/>
    </location>
</feature>
<dbReference type="InterPro" id="IPR036322">
    <property type="entry name" value="WD40_repeat_dom_sf"/>
</dbReference>
<feature type="region of interest" description="Disordered" evidence="3">
    <location>
        <begin position="892"/>
        <end position="915"/>
    </location>
</feature>
<dbReference type="SUPFAM" id="SSF50978">
    <property type="entry name" value="WD40 repeat-like"/>
    <property type="match status" value="2"/>
</dbReference>
<feature type="region of interest" description="Disordered" evidence="3">
    <location>
        <begin position="959"/>
        <end position="984"/>
    </location>
</feature>
<keyword evidence="2" id="KW-0268">Exocytosis</keyword>
<evidence type="ECO:0000256" key="1">
    <source>
        <dbReference type="ARBA" id="ARBA00008070"/>
    </source>
</evidence>
<dbReference type="GO" id="GO:0005737">
    <property type="term" value="C:cytoplasm"/>
    <property type="evidence" value="ECO:0007669"/>
    <property type="project" value="TreeGrafter"/>
</dbReference>
<evidence type="ECO:0008006" key="6">
    <source>
        <dbReference type="Google" id="ProtNLM"/>
    </source>
</evidence>
<proteinExistence type="inferred from homology"/>
<comment type="similarity">
    <text evidence="1">Belongs to the WD repeat L(2)GL family.</text>
</comment>
<dbReference type="GO" id="GO:0045159">
    <property type="term" value="F:myosin II binding"/>
    <property type="evidence" value="ECO:0007669"/>
    <property type="project" value="TreeGrafter"/>
</dbReference>
<dbReference type="GO" id="GO:0006887">
    <property type="term" value="P:exocytosis"/>
    <property type="evidence" value="ECO:0007669"/>
    <property type="project" value="UniProtKB-KW"/>
</dbReference>
<dbReference type="SMART" id="SM00320">
    <property type="entry name" value="WD40"/>
    <property type="match status" value="5"/>
</dbReference>
<name>A0AAV1AIG3_VICFA</name>
<sequence length="984" mass="109156">MFVKKLVEKASIKKPGGNSLEGLKASDVNPRVVFHQGIPSGGDKIAYDTIQKILALSTKDGRIKLYGKDNAQALLDSSEPLPSKFLQFIQNKGILLNVTSSNHIEVWDIEKKVLSDVYVAKEEITSFAIIQHSLYMYIGHFNGNVSVLKLDQDPWHIAQMKYTIPFSASYGNSEVSDDTLVMHVLPQPAAETKRVLIIFKNGQIILWDVQESRTIFRTGGNILQTLHTNETKKVSSACWACPFGSKVVVGYNNGELFIWSIPSLNTGNGGKASRLYVMGASEFASSNLLQVVLLNEHTESRTTKLGLLLSECCVDMEIISTSTEQDKHKQDSFLVLGKSGSSITTAKFISNNSNVFYFEDEYYRQLVKNHPLFVPVETNQKDGTSPSSAKFSGFSKVLNLYITGHSNGAVNFWDASCPLFTPILQLKQQNENDFSLSGIPLTTLYFDINSPLLVSGDQSGTVRIFRFKPEPYATNIFSGTKKGTDHIIQSVKTIKINGAITSLKMDHSSTRLAVGSDQGHVSVFNMDGLTLLYQKHIASEISAGIISLQFLTCSLHGFDKNILAVGTKDSSVLALDNETGNMTSTETVHPKKPSKALFMQVFDGQGEVLTGSITKDEIDLSEGNHIENAPTKQLCFLLCSEKALYVYSLMHAVQGVKKVLHKKKFHSSSCCWASTFYCPSGVGLVILFTNGRVELRSLPELSLIVETSIRGFNYSPAKSKSFSDWQICCSSKGDLVLVNGDQEILAVSLLVQRNIFRILDSVSCIYKKEMMLSQEELVPGPVIHKEKKKGIFSSFSSNKEKPVPLMETENSRESIQELSVIFSKENFPSIVDNNDNLAIDEDEVELNIDDIDLDDHVEKRKDRGIMGLGGLNKKKLTGKFQALKGRLKEMKGNIQKTSGKEEQQEERQEQQPGTVDQIKKRYGFSSSSNETSVAKLAESKLQENLKKLQGINLRTTEMQDTAKSFSSMANQVLRSAEQQQDKRN</sequence>
<dbReference type="InterPro" id="IPR015943">
    <property type="entry name" value="WD40/YVTN_repeat-like_dom_sf"/>
</dbReference>
<gene>
    <name evidence="4" type="ORF">VFH_IV108560</name>
</gene>
<dbReference type="GO" id="GO:0006893">
    <property type="term" value="P:Golgi to plasma membrane transport"/>
    <property type="evidence" value="ECO:0007669"/>
    <property type="project" value="TreeGrafter"/>
</dbReference>
<dbReference type="PANTHER" id="PTHR10241:SF39">
    <property type="entry name" value="TRANSCRIPTION FACTOR WD40-LIKE FAMILY-RELATED"/>
    <property type="match status" value="1"/>
</dbReference>
<dbReference type="InterPro" id="IPR001680">
    <property type="entry name" value="WD40_rpt"/>
</dbReference>
<evidence type="ECO:0000256" key="2">
    <source>
        <dbReference type="ARBA" id="ARBA00022483"/>
    </source>
</evidence>
<reference evidence="4 5" key="1">
    <citation type="submission" date="2023-01" db="EMBL/GenBank/DDBJ databases">
        <authorList>
            <person name="Kreplak J."/>
        </authorList>
    </citation>
    <scope>NUCLEOTIDE SEQUENCE [LARGE SCALE GENOMIC DNA]</scope>
</reference>
<feature type="compositionally biased region" description="Basic and acidic residues" evidence="3">
    <location>
        <begin position="898"/>
        <end position="909"/>
    </location>
</feature>
<evidence type="ECO:0000313" key="5">
    <source>
        <dbReference type="Proteomes" id="UP001157006"/>
    </source>
</evidence>
<evidence type="ECO:0000313" key="4">
    <source>
        <dbReference type="EMBL" id="CAI8608919.1"/>
    </source>
</evidence>